<organism evidence="8 9">
    <name type="scientific">Gonapodya prolifera (strain JEL478)</name>
    <name type="common">Monoblepharis prolifera</name>
    <dbReference type="NCBI Taxonomy" id="1344416"/>
    <lineage>
        <taxon>Eukaryota</taxon>
        <taxon>Fungi</taxon>
        <taxon>Fungi incertae sedis</taxon>
        <taxon>Chytridiomycota</taxon>
        <taxon>Chytridiomycota incertae sedis</taxon>
        <taxon>Monoblepharidomycetes</taxon>
        <taxon>Monoblepharidales</taxon>
        <taxon>Gonapodyaceae</taxon>
        <taxon>Gonapodya</taxon>
    </lineage>
</organism>
<feature type="transmembrane region" description="Helical" evidence="6">
    <location>
        <begin position="220"/>
        <end position="238"/>
    </location>
</feature>
<reference evidence="8 9" key="1">
    <citation type="journal article" date="2015" name="Genome Biol. Evol.">
        <title>Phylogenomic analyses indicate that early fungi evolved digesting cell walls of algal ancestors of land plants.</title>
        <authorList>
            <person name="Chang Y."/>
            <person name="Wang S."/>
            <person name="Sekimoto S."/>
            <person name="Aerts A.L."/>
            <person name="Choi C."/>
            <person name="Clum A."/>
            <person name="LaButti K.M."/>
            <person name="Lindquist E.A."/>
            <person name="Yee Ngan C."/>
            <person name="Ohm R.A."/>
            <person name="Salamov A.A."/>
            <person name="Grigoriev I.V."/>
            <person name="Spatafora J.W."/>
            <person name="Berbee M.L."/>
        </authorList>
    </citation>
    <scope>NUCLEOTIDE SEQUENCE [LARGE SCALE GENOMIC DNA]</scope>
    <source>
        <strain evidence="8 9">JEL478</strain>
    </source>
</reference>
<dbReference type="SMART" id="SM00014">
    <property type="entry name" value="acidPPc"/>
    <property type="match status" value="1"/>
</dbReference>
<feature type="domain" description="Phosphatidic acid phosphatase type 2/haloperoxidase" evidence="7">
    <location>
        <begin position="144"/>
        <end position="313"/>
    </location>
</feature>
<dbReference type="GO" id="GO:0016020">
    <property type="term" value="C:membrane"/>
    <property type="evidence" value="ECO:0007669"/>
    <property type="project" value="UniProtKB-SubCell"/>
</dbReference>
<dbReference type="GO" id="GO:0004601">
    <property type="term" value="F:peroxidase activity"/>
    <property type="evidence" value="ECO:0007669"/>
    <property type="project" value="UniProtKB-KW"/>
</dbReference>
<accession>A0A139A4B2</accession>
<feature type="transmembrane region" description="Helical" evidence="6">
    <location>
        <begin position="298"/>
        <end position="317"/>
    </location>
</feature>
<dbReference type="InterPro" id="IPR036938">
    <property type="entry name" value="PAP2/HPO_sf"/>
</dbReference>
<feature type="transmembrane region" description="Helical" evidence="6">
    <location>
        <begin position="110"/>
        <end position="132"/>
    </location>
</feature>
<evidence type="ECO:0000313" key="9">
    <source>
        <dbReference type="Proteomes" id="UP000070544"/>
    </source>
</evidence>
<dbReference type="GO" id="GO:0008195">
    <property type="term" value="F:phosphatidate phosphatase activity"/>
    <property type="evidence" value="ECO:0007669"/>
    <property type="project" value="TreeGrafter"/>
</dbReference>
<feature type="transmembrane region" description="Helical" evidence="6">
    <location>
        <begin position="144"/>
        <end position="164"/>
    </location>
</feature>
<dbReference type="InterPro" id="IPR043216">
    <property type="entry name" value="PAP-like"/>
</dbReference>
<dbReference type="Pfam" id="PF01569">
    <property type="entry name" value="PAP2"/>
    <property type="match status" value="1"/>
</dbReference>
<comment type="similarity">
    <text evidence="2">Belongs to the PA-phosphatase related phosphoesterase family.</text>
</comment>
<keyword evidence="5 6" id="KW-0472">Membrane</keyword>
<evidence type="ECO:0000256" key="5">
    <source>
        <dbReference type="ARBA" id="ARBA00023136"/>
    </source>
</evidence>
<keyword evidence="8" id="KW-0560">Oxidoreductase</keyword>
<feature type="transmembrane region" description="Helical" evidence="6">
    <location>
        <begin position="66"/>
        <end position="85"/>
    </location>
</feature>
<dbReference type="PANTHER" id="PTHR10165:SF35">
    <property type="entry name" value="RE23632P"/>
    <property type="match status" value="1"/>
</dbReference>
<name>A0A139A4B2_GONPJ</name>
<evidence type="ECO:0000256" key="6">
    <source>
        <dbReference type="SAM" id="Phobius"/>
    </source>
</evidence>
<dbReference type="AlphaFoldDB" id="A0A139A4B2"/>
<dbReference type="InterPro" id="IPR000326">
    <property type="entry name" value="PAP2/HPO"/>
</dbReference>
<dbReference type="Gene3D" id="1.20.144.10">
    <property type="entry name" value="Phosphatidic acid phosphatase type 2/haloperoxidase"/>
    <property type="match status" value="1"/>
</dbReference>
<protein>
    <submittedName>
        <fullName evidence="8">Acid phosphatase/Vanadium-dependent haloperoxidase</fullName>
    </submittedName>
</protein>
<comment type="subcellular location">
    <subcellularLocation>
        <location evidence="1">Membrane</location>
        <topology evidence="1">Multi-pass membrane protein</topology>
    </subcellularLocation>
</comment>
<dbReference type="PANTHER" id="PTHR10165">
    <property type="entry name" value="LIPID PHOSPHATE PHOSPHATASE"/>
    <property type="match status" value="1"/>
</dbReference>
<dbReference type="OMA" id="FCVSNFF"/>
<keyword evidence="4 6" id="KW-1133">Transmembrane helix</keyword>
<dbReference type="SUPFAM" id="SSF48317">
    <property type="entry name" value="Acid phosphatase/Vanadium-dependent haloperoxidase"/>
    <property type="match status" value="1"/>
</dbReference>
<dbReference type="OrthoDB" id="10030083at2759"/>
<gene>
    <name evidence="8" type="ORF">M427DRAFT_60572</name>
</gene>
<keyword evidence="8" id="KW-0575">Peroxidase</keyword>
<evidence type="ECO:0000313" key="8">
    <source>
        <dbReference type="EMBL" id="KXS11554.1"/>
    </source>
</evidence>
<proteinExistence type="inferred from homology"/>
<dbReference type="GO" id="GO:0046839">
    <property type="term" value="P:phospholipid dephosphorylation"/>
    <property type="evidence" value="ECO:0007669"/>
    <property type="project" value="TreeGrafter"/>
</dbReference>
<dbReference type="STRING" id="1344416.A0A139A4B2"/>
<feature type="transmembrane region" description="Helical" evidence="6">
    <location>
        <begin position="265"/>
        <end position="286"/>
    </location>
</feature>
<keyword evidence="9" id="KW-1185">Reference proteome</keyword>
<evidence type="ECO:0000256" key="4">
    <source>
        <dbReference type="ARBA" id="ARBA00022989"/>
    </source>
</evidence>
<dbReference type="Proteomes" id="UP000070544">
    <property type="component" value="Unassembled WGS sequence"/>
</dbReference>
<evidence type="ECO:0000256" key="1">
    <source>
        <dbReference type="ARBA" id="ARBA00004141"/>
    </source>
</evidence>
<evidence type="ECO:0000256" key="2">
    <source>
        <dbReference type="ARBA" id="ARBA00008816"/>
    </source>
</evidence>
<dbReference type="GO" id="GO:0006644">
    <property type="term" value="P:phospholipid metabolic process"/>
    <property type="evidence" value="ECO:0007669"/>
    <property type="project" value="InterPro"/>
</dbReference>
<keyword evidence="3 6" id="KW-0812">Transmembrane</keyword>
<sequence>MSREPLNARVSSDDEHVALTSDAENGRSHFGTWRAPACADQGHSQAMPHAFADKHPAFLTLLRHHAFDWVGGVLAVVAGFAVGRINPNERSFFPTDDSISYAWKDDTYPAWALAFPLPVFPLVLFILVSGLVRKRWDEVHRATLGLLVAGGMTLLVTNVLKVSVGRLRPGFIDACLPDPALVSLALSAPPGSARSLPPSSCTGPASRIINARQSFPSGHTSYSFAGLGMVGAYVWERVSFGKRRRGKRGAWFDGELRERGRRVSLIAFEILGVLVPVMGAALVGISRIEDNKHHWSDVFAGALIGSLSALVAWVYFVREPVKRRD</sequence>
<evidence type="ECO:0000259" key="7">
    <source>
        <dbReference type="SMART" id="SM00014"/>
    </source>
</evidence>
<evidence type="ECO:0000256" key="3">
    <source>
        <dbReference type="ARBA" id="ARBA00022692"/>
    </source>
</evidence>
<dbReference type="EMBL" id="KQ965800">
    <property type="protein sequence ID" value="KXS11554.1"/>
    <property type="molecule type" value="Genomic_DNA"/>
</dbReference>